<gene>
    <name evidence="3" type="ORF">V3330_17640</name>
</gene>
<sequence>MSTMSRTFKSLAASALAVVSLAACTAEQDDLNRYIADVKARPAAPIPPIPEVRTYTPYEYDGLAGRDPFRMSTSEGAEQQVAGDGGDGPRPDLQRTREYLERFELDTLTMVGTFEKETNEWALIRDPDGVIHRVAVGNYIGKNHGQVGRIDPDEVQLSEFIPDGTGGWIVRDASMALGG</sequence>
<feature type="signal peptide" evidence="2">
    <location>
        <begin position="1"/>
        <end position="25"/>
    </location>
</feature>
<comment type="caution">
    <text evidence="3">The sequence shown here is derived from an EMBL/GenBank/DDBJ whole genome shotgun (WGS) entry which is preliminary data.</text>
</comment>
<name>A0AAW9RJ61_9GAMM</name>
<evidence type="ECO:0000313" key="3">
    <source>
        <dbReference type="EMBL" id="MEJ8569454.1"/>
    </source>
</evidence>
<dbReference type="EMBL" id="JAZHOG010000014">
    <property type="protein sequence ID" value="MEJ8569454.1"/>
    <property type="molecule type" value="Genomic_DNA"/>
</dbReference>
<keyword evidence="4" id="KW-1185">Reference proteome</keyword>
<dbReference type="Gene3D" id="2.30.30.830">
    <property type="match status" value="1"/>
</dbReference>
<dbReference type="Proteomes" id="UP001359886">
    <property type="component" value="Unassembled WGS sequence"/>
</dbReference>
<dbReference type="Pfam" id="PF04351">
    <property type="entry name" value="PilP"/>
    <property type="match status" value="1"/>
</dbReference>
<keyword evidence="2" id="KW-0732">Signal</keyword>
<dbReference type="InterPro" id="IPR007446">
    <property type="entry name" value="PilP"/>
</dbReference>
<dbReference type="AlphaFoldDB" id="A0AAW9RJ61"/>
<reference evidence="3 4" key="1">
    <citation type="submission" date="2024-02" db="EMBL/GenBank/DDBJ databases">
        <title>A novel Wenzhouxiangellaceae bacterium, isolated from coastal sediments.</title>
        <authorList>
            <person name="Du Z.-J."/>
            <person name="Ye Y.-Q."/>
            <person name="Zhang X.-Y."/>
        </authorList>
    </citation>
    <scope>NUCLEOTIDE SEQUENCE [LARGE SCALE GENOMIC DNA]</scope>
    <source>
        <strain evidence="3 4">CH-27</strain>
    </source>
</reference>
<evidence type="ECO:0000256" key="2">
    <source>
        <dbReference type="SAM" id="SignalP"/>
    </source>
</evidence>
<protein>
    <submittedName>
        <fullName evidence="3">Pilus assembly protein PilP</fullName>
    </submittedName>
</protein>
<proteinExistence type="predicted"/>
<dbReference type="RefSeq" id="WP_354696779.1">
    <property type="nucleotide sequence ID" value="NZ_JAZHOG010000014.1"/>
</dbReference>
<evidence type="ECO:0000313" key="4">
    <source>
        <dbReference type="Proteomes" id="UP001359886"/>
    </source>
</evidence>
<accession>A0AAW9RJ61</accession>
<dbReference type="PIRSF" id="PIRSF016481">
    <property type="entry name" value="Pilus_assembly_PilP"/>
    <property type="match status" value="1"/>
</dbReference>
<dbReference type="PROSITE" id="PS51257">
    <property type="entry name" value="PROKAR_LIPOPROTEIN"/>
    <property type="match status" value="1"/>
</dbReference>
<evidence type="ECO:0000256" key="1">
    <source>
        <dbReference type="SAM" id="MobiDB-lite"/>
    </source>
</evidence>
<organism evidence="3 4">
    <name type="scientific">Elongatibacter sediminis</name>
    <dbReference type="NCBI Taxonomy" id="3119006"/>
    <lineage>
        <taxon>Bacteria</taxon>
        <taxon>Pseudomonadati</taxon>
        <taxon>Pseudomonadota</taxon>
        <taxon>Gammaproteobacteria</taxon>
        <taxon>Chromatiales</taxon>
        <taxon>Wenzhouxiangellaceae</taxon>
        <taxon>Elongatibacter</taxon>
    </lineage>
</organism>
<feature type="region of interest" description="Disordered" evidence="1">
    <location>
        <begin position="69"/>
        <end position="91"/>
    </location>
</feature>
<feature type="chain" id="PRO_5043432336" evidence="2">
    <location>
        <begin position="26"/>
        <end position="179"/>
    </location>
</feature>